<dbReference type="Gene3D" id="3.40.50.2300">
    <property type="match status" value="1"/>
</dbReference>
<dbReference type="SUPFAM" id="SSF52172">
    <property type="entry name" value="CheY-like"/>
    <property type="match status" value="1"/>
</dbReference>
<dbReference type="Pfam" id="PF00196">
    <property type="entry name" value="GerE"/>
    <property type="match status" value="1"/>
</dbReference>
<dbReference type="SMART" id="SM00421">
    <property type="entry name" value="HTH_LUXR"/>
    <property type="match status" value="1"/>
</dbReference>
<keyword evidence="2" id="KW-0238">DNA-binding</keyword>
<protein>
    <submittedName>
        <fullName evidence="6">Nitrogen regulation protein C</fullName>
    </submittedName>
</protein>
<proteinExistence type="predicted"/>
<dbReference type="EMBL" id="UAUU01000008">
    <property type="protein sequence ID" value="SPZ85875.1"/>
    <property type="molecule type" value="Genomic_DNA"/>
</dbReference>
<dbReference type="PANTHER" id="PTHR43214">
    <property type="entry name" value="TWO-COMPONENT RESPONSE REGULATOR"/>
    <property type="match status" value="1"/>
</dbReference>
<dbReference type="InterPro" id="IPR001789">
    <property type="entry name" value="Sig_transdc_resp-reg_receiver"/>
</dbReference>
<dbReference type="PROSITE" id="PS50043">
    <property type="entry name" value="HTH_LUXR_2"/>
    <property type="match status" value="1"/>
</dbReference>
<dbReference type="InterPro" id="IPR058245">
    <property type="entry name" value="NreC/VraR/RcsB-like_REC"/>
</dbReference>
<dbReference type="InterPro" id="IPR039420">
    <property type="entry name" value="WalR-like"/>
</dbReference>
<feature type="modified residue" description="4-aspartylphosphate" evidence="3">
    <location>
        <position position="69"/>
    </location>
</feature>
<dbReference type="PRINTS" id="PR00038">
    <property type="entry name" value="HTHLUXR"/>
</dbReference>
<dbReference type="Pfam" id="PF00072">
    <property type="entry name" value="Response_reg"/>
    <property type="match status" value="1"/>
</dbReference>
<evidence type="ECO:0000313" key="6">
    <source>
        <dbReference type="EMBL" id="SPZ85875.1"/>
    </source>
</evidence>
<dbReference type="GO" id="GO:0000160">
    <property type="term" value="P:phosphorelay signal transduction system"/>
    <property type="evidence" value="ECO:0007669"/>
    <property type="project" value="InterPro"/>
</dbReference>
<dbReference type="SMART" id="SM00448">
    <property type="entry name" value="REC"/>
    <property type="match status" value="1"/>
</dbReference>
<dbReference type="AlphaFoldDB" id="A0A2X2JF85"/>
<feature type="domain" description="HTH luxR-type" evidence="4">
    <location>
        <begin position="164"/>
        <end position="229"/>
    </location>
</feature>
<dbReference type="InterPro" id="IPR000792">
    <property type="entry name" value="Tscrpt_reg_LuxR_C"/>
</dbReference>
<dbReference type="Proteomes" id="UP000251241">
    <property type="component" value="Unassembled WGS sequence"/>
</dbReference>
<sequence length="232" mass="26077">MLFLEVHKFIKQIAMIQIVLVDDHHLVRSGFRLILETQDDITVLADVESAEAALDVLNVDQRPDMILTDINMGEMGGITLIDSVKQKYPDIKILALTMENDKHIAADVLRAGADGYLVKDSSCDEVLFGIRQVAKGEKYISGSLSVSCLNDYKNFADRAPDLNRVLLKYDISERELHVLELIAQGYTNGEIAERIFLSKRTVEGHRQKLIEKTNTKNTAGLVSFGFHHMLLH</sequence>
<keyword evidence="1 3" id="KW-0597">Phosphoprotein</keyword>
<dbReference type="PROSITE" id="PS50110">
    <property type="entry name" value="RESPONSE_REGULATORY"/>
    <property type="match status" value="1"/>
</dbReference>
<evidence type="ECO:0000259" key="4">
    <source>
        <dbReference type="PROSITE" id="PS50043"/>
    </source>
</evidence>
<evidence type="ECO:0000256" key="2">
    <source>
        <dbReference type="ARBA" id="ARBA00023125"/>
    </source>
</evidence>
<dbReference type="InterPro" id="IPR011006">
    <property type="entry name" value="CheY-like_superfamily"/>
</dbReference>
<name>A0A2X2JF85_SPHMU</name>
<evidence type="ECO:0000256" key="3">
    <source>
        <dbReference type="PROSITE-ProRule" id="PRU00169"/>
    </source>
</evidence>
<dbReference type="GO" id="GO:0006355">
    <property type="term" value="P:regulation of DNA-templated transcription"/>
    <property type="evidence" value="ECO:0007669"/>
    <property type="project" value="InterPro"/>
</dbReference>
<evidence type="ECO:0000313" key="7">
    <source>
        <dbReference type="Proteomes" id="UP000251241"/>
    </source>
</evidence>
<evidence type="ECO:0000259" key="5">
    <source>
        <dbReference type="PROSITE" id="PS50110"/>
    </source>
</evidence>
<dbReference type="SUPFAM" id="SSF46894">
    <property type="entry name" value="C-terminal effector domain of the bipartite response regulators"/>
    <property type="match status" value="1"/>
</dbReference>
<evidence type="ECO:0000256" key="1">
    <source>
        <dbReference type="ARBA" id="ARBA00022553"/>
    </source>
</evidence>
<gene>
    <name evidence="6" type="primary">nreC_2</name>
    <name evidence="6" type="ORF">NCTC11343_02440</name>
</gene>
<dbReference type="CDD" id="cd17535">
    <property type="entry name" value="REC_NarL-like"/>
    <property type="match status" value="1"/>
</dbReference>
<reference evidence="6 7" key="1">
    <citation type="submission" date="2018-06" db="EMBL/GenBank/DDBJ databases">
        <authorList>
            <consortium name="Pathogen Informatics"/>
            <person name="Doyle S."/>
        </authorList>
    </citation>
    <scope>NUCLEOTIDE SEQUENCE [LARGE SCALE GENOMIC DNA]</scope>
    <source>
        <strain evidence="6 7">NCTC11343</strain>
    </source>
</reference>
<organism evidence="6 7">
    <name type="scientific">Sphingobacterium multivorum</name>
    <dbReference type="NCBI Taxonomy" id="28454"/>
    <lineage>
        <taxon>Bacteria</taxon>
        <taxon>Pseudomonadati</taxon>
        <taxon>Bacteroidota</taxon>
        <taxon>Sphingobacteriia</taxon>
        <taxon>Sphingobacteriales</taxon>
        <taxon>Sphingobacteriaceae</taxon>
        <taxon>Sphingobacterium</taxon>
    </lineage>
</organism>
<feature type="domain" description="Response regulatory" evidence="5">
    <location>
        <begin position="17"/>
        <end position="134"/>
    </location>
</feature>
<dbReference type="CDD" id="cd06170">
    <property type="entry name" value="LuxR_C_like"/>
    <property type="match status" value="1"/>
</dbReference>
<dbReference type="GO" id="GO:0003677">
    <property type="term" value="F:DNA binding"/>
    <property type="evidence" value="ECO:0007669"/>
    <property type="project" value="UniProtKB-KW"/>
</dbReference>
<dbReference type="PANTHER" id="PTHR43214:SF43">
    <property type="entry name" value="TWO-COMPONENT RESPONSE REGULATOR"/>
    <property type="match status" value="1"/>
</dbReference>
<dbReference type="InterPro" id="IPR016032">
    <property type="entry name" value="Sig_transdc_resp-reg_C-effctor"/>
</dbReference>
<accession>A0A2X2JF85</accession>